<proteinExistence type="predicted"/>
<gene>
    <name evidence="1" type="ORF">PAECIP111802_03293</name>
</gene>
<sequence length="46" mass="5121">MSGAQRLTGFLNLEARLRLLHMHAKGATAAAPRNFTLTHDFREIGE</sequence>
<reference evidence="1 2" key="1">
    <citation type="submission" date="2021-06" db="EMBL/GenBank/DDBJ databases">
        <authorList>
            <person name="Criscuolo A."/>
        </authorList>
    </citation>
    <scope>NUCLEOTIDE SEQUENCE [LARGE SCALE GENOMIC DNA]</scope>
    <source>
        <strain evidence="2">CIP 111802</strain>
    </source>
</reference>
<name>A0ABN7TKT5_9BACL</name>
<protein>
    <submittedName>
        <fullName evidence="1">Uncharacterized protein</fullName>
    </submittedName>
</protein>
<dbReference type="EMBL" id="CAJVCE010000008">
    <property type="protein sequence ID" value="CAG7644520.1"/>
    <property type="molecule type" value="Genomic_DNA"/>
</dbReference>
<dbReference type="Proteomes" id="UP000730618">
    <property type="component" value="Unassembled WGS sequence"/>
</dbReference>
<evidence type="ECO:0000313" key="1">
    <source>
        <dbReference type="EMBL" id="CAG7644520.1"/>
    </source>
</evidence>
<keyword evidence="2" id="KW-1185">Reference proteome</keyword>
<evidence type="ECO:0000313" key="2">
    <source>
        <dbReference type="Proteomes" id="UP000730618"/>
    </source>
</evidence>
<accession>A0ABN7TKT5</accession>
<organism evidence="1 2">
    <name type="scientific">Paenibacillus allorhizosphaerae</name>
    <dbReference type="NCBI Taxonomy" id="2849866"/>
    <lineage>
        <taxon>Bacteria</taxon>
        <taxon>Bacillati</taxon>
        <taxon>Bacillota</taxon>
        <taxon>Bacilli</taxon>
        <taxon>Bacillales</taxon>
        <taxon>Paenibacillaceae</taxon>
        <taxon>Paenibacillus</taxon>
    </lineage>
</organism>
<comment type="caution">
    <text evidence="1">The sequence shown here is derived from an EMBL/GenBank/DDBJ whole genome shotgun (WGS) entry which is preliminary data.</text>
</comment>